<dbReference type="InterPro" id="IPR000644">
    <property type="entry name" value="CBS_dom"/>
</dbReference>
<evidence type="ECO:0000313" key="5">
    <source>
        <dbReference type="EMBL" id="GIJ06775.1"/>
    </source>
</evidence>
<dbReference type="SUPFAM" id="SSF54631">
    <property type="entry name" value="CBS-domain pair"/>
    <property type="match status" value="1"/>
</dbReference>
<evidence type="ECO:0000256" key="2">
    <source>
        <dbReference type="PROSITE-ProRule" id="PRU00703"/>
    </source>
</evidence>
<dbReference type="PANTHER" id="PTHR43080">
    <property type="entry name" value="CBS DOMAIN-CONTAINING PROTEIN CBSX3, MITOCHONDRIAL"/>
    <property type="match status" value="1"/>
</dbReference>
<dbReference type="EMBL" id="BOOY01000048">
    <property type="protein sequence ID" value="GIJ06775.1"/>
    <property type="molecule type" value="Genomic_DNA"/>
</dbReference>
<organism evidence="5 6">
    <name type="scientific">Spirilliplanes yamanashiensis</name>
    <dbReference type="NCBI Taxonomy" id="42233"/>
    <lineage>
        <taxon>Bacteria</taxon>
        <taxon>Bacillati</taxon>
        <taxon>Actinomycetota</taxon>
        <taxon>Actinomycetes</taxon>
        <taxon>Micromonosporales</taxon>
        <taxon>Micromonosporaceae</taxon>
        <taxon>Spirilliplanes</taxon>
    </lineage>
</organism>
<accession>A0A8J3YFJ1</accession>
<evidence type="ECO:0008006" key="7">
    <source>
        <dbReference type="Google" id="ProtNLM"/>
    </source>
</evidence>
<dbReference type="PIRSF" id="PIRSF036990">
    <property type="entry name" value="UCP036990_CBS_BON"/>
    <property type="match status" value="1"/>
</dbReference>
<dbReference type="InterPro" id="IPR046342">
    <property type="entry name" value="CBS_dom_sf"/>
</dbReference>
<dbReference type="InterPro" id="IPR051257">
    <property type="entry name" value="Diverse_CBS-Domain"/>
</dbReference>
<dbReference type="Pfam" id="PF04972">
    <property type="entry name" value="BON"/>
    <property type="match status" value="1"/>
</dbReference>
<keyword evidence="6" id="KW-1185">Reference proteome</keyword>
<dbReference type="InterPro" id="IPR007055">
    <property type="entry name" value="BON_dom"/>
</dbReference>
<feature type="domain" description="CBS" evidence="4">
    <location>
        <begin position="10"/>
        <end position="67"/>
    </location>
</feature>
<reference evidence="5" key="1">
    <citation type="submission" date="2021-01" db="EMBL/GenBank/DDBJ databases">
        <title>Whole genome shotgun sequence of Spirilliplanes yamanashiensis NBRC 15828.</title>
        <authorList>
            <person name="Komaki H."/>
            <person name="Tamura T."/>
        </authorList>
    </citation>
    <scope>NUCLEOTIDE SEQUENCE</scope>
    <source>
        <strain evidence="5">NBRC 15828</strain>
    </source>
</reference>
<comment type="caution">
    <text evidence="5">The sequence shown here is derived from an EMBL/GenBank/DDBJ whole genome shotgun (WGS) entry which is preliminary data.</text>
</comment>
<dbReference type="Gene3D" id="3.30.1340.30">
    <property type="match status" value="1"/>
</dbReference>
<evidence type="ECO:0000259" key="3">
    <source>
        <dbReference type="PROSITE" id="PS50914"/>
    </source>
</evidence>
<protein>
    <recommendedName>
        <fullName evidence="7">BON domain-containing protein</fullName>
    </recommendedName>
</protein>
<feature type="domain" description="CBS" evidence="4">
    <location>
        <begin position="93"/>
        <end position="150"/>
    </location>
</feature>
<gene>
    <name evidence="5" type="ORF">Sya03_61270</name>
</gene>
<proteinExistence type="predicted"/>
<sequence>MKTWIVDDVMTTHVVTATPRMPYRALVDELVDKRVSALPVVDARNRVIGVVSEADLLRKIEYAEDDRAPRLFVSRHRRADQVKADGRTARELMTTPAVTVPAGTPGARAARLMNAQNVKRLPVVDKLGRLVGIVSRSDLLKIHLRPDADIRADVVHEILERILVVEEGQVRVSVLDGVVSLAGRVDRRSAAALAARLARHIPGVVEVVSHLSYDFDDTGLVANRGLPFGVA</sequence>
<keyword evidence="1 2" id="KW-0129">CBS domain</keyword>
<dbReference type="Proteomes" id="UP000652013">
    <property type="component" value="Unassembled WGS sequence"/>
</dbReference>
<dbReference type="SMART" id="SM00116">
    <property type="entry name" value="CBS"/>
    <property type="match status" value="2"/>
</dbReference>
<dbReference type="PROSITE" id="PS51371">
    <property type="entry name" value="CBS"/>
    <property type="match status" value="2"/>
</dbReference>
<evidence type="ECO:0000259" key="4">
    <source>
        <dbReference type="PROSITE" id="PS51371"/>
    </source>
</evidence>
<evidence type="ECO:0000313" key="6">
    <source>
        <dbReference type="Proteomes" id="UP000652013"/>
    </source>
</evidence>
<feature type="domain" description="BON" evidence="3">
    <location>
        <begin position="146"/>
        <end position="215"/>
    </location>
</feature>
<dbReference type="PROSITE" id="PS50914">
    <property type="entry name" value="BON"/>
    <property type="match status" value="1"/>
</dbReference>
<dbReference type="Gene3D" id="3.10.580.10">
    <property type="entry name" value="CBS-domain"/>
    <property type="match status" value="1"/>
</dbReference>
<dbReference type="Pfam" id="PF00571">
    <property type="entry name" value="CBS"/>
    <property type="match status" value="2"/>
</dbReference>
<dbReference type="CDD" id="cd04586">
    <property type="entry name" value="CBS_pair_BON_assoc"/>
    <property type="match status" value="1"/>
</dbReference>
<dbReference type="PANTHER" id="PTHR43080:SF29">
    <property type="entry name" value="OS02G0818000 PROTEIN"/>
    <property type="match status" value="1"/>
</dbReference>
<evidence type="ECO:0000256" key="1">
    <source>
        <dbReference type="ARBA" id="ARBA00023122"/>
    </source>
</evidence>
<dbReference type="RefSeq" id="WP_203941937.1">
    <property type="nucleotide sequence ID" value="NZ_BAAAGJ010000007.1"/>
</dbReference>
<name>A0A8J3YFJ1_9ACTN</name>
<dbReference type="AlphaFoldDB" id="A0A8J3YFJ1"/>
<dbReference type="InterPro" id="IPR017080">
    <property type="entry name" value="UCP036990_CBS_BON"/>
</dbReference>